<dbReference type="EMBL" id="WMEU01000008">
    <property type="protein sequence ID" value="MYL55440.1"/>
    <property type="molecule type" value="Genomic_DNA"/>
</dbReference>
<comment type="caution">
    <text evidence="1">The sequence shown here is derived from an EMBL/GenBank/DDBJ whole genome shotgun (WGS) entry which is preliminary data.</text>
</comment>
<evidence type="ECO:0000313" key="2">
    <source>
        <dbReference type="Proteomes" id="UP000466692"/>
    </source>
</evidence>
<dbReference type="Proteomes" id="UP000466692">
    <property type="component" value="Unassembled WGS sequence"/>
</dbReference>
<organism evidence="1 2">
    <name type="scientific">Pontibacillus yanchengensis</name>
    <dbReference type="NCBI Taxonomy" id="462910"/>
    <lineage>
        <taxon>Bacteria</taxon>
        <taxon>Bacillati</taxon>
        <taxon>Bacillota</taxon>
        <taxon>Bacilli</taxon>
        <taxon>Bacillales</taxon>
        <taxon>Bacillaceae</taxon>
        <taxon>Pontibacillus</taxon>
    </lineage>
</organism>
<keyword evidence="2" id="KW-1185">Reference proteome</keyword>
<reference evidence="1" key="1">
    <citation type="submission" date="2019-11" db="EMBL/GenBank/DDBJ databases">
        <title>Genome sequences of 17 halophilic strains isolated from different environments.</title>
        <authorList>
            <person name="Furrow R.E."/>
        </authorList>
    </citation>
    <scope>NUCLEOTIDE SEQUENCE</scope>
    <source>
        <strain evidence="1">22510_22_Filter</strain>
    </source>
</reference>
<name>A0ACC7VLA8_9BACI</name>
<sequence length="141" mass="16833">MEKVEWNTIVYAIFNEQEEDLKDGKYNYRQYMRIIDKLEEVQNSQNAKILGDNNVYTQFYSDFKSDSQKIKNGFMDMLSNLILIDRIIVLSNINDLASFELTHLIKYCYKNNLELIFPYDAICNVAYPDYFNLFIDEMEVE</sequence>
<protein>
    <submittedName>
        <fullName evidence="1">Uncharacterized protein</fullName>
    </submittedName>
</protein>
<accession>A0ACC7VLA8</accession>
<gene>
    <name evidence="1" type="ORF">GLW08_19175</name>
</gene>
<proteinExistence type="predicted"/>
<evidence type="ECO:0000313" key="1">
    <source>
        <dbReference type="EMBL" id="MYL55440.1"/>
    </source>
</evidence>